<feature type="compositionally biased region" description="Low complexity" evidence="7">
    <location>
        <begin position="437"/>
        <end position="450"/>
    </location>
</feature>
<feature type="compositionally biased region" description="Acidic residues" evidence="7">
    <location>
        <begin position="391"/>
        <end position="401"/>
    </location>
</feature>
<dbReference type="Pfam" id="PF01553">
    <property type="entry name" value="Acyltransferase"/>
    <property type="match status" value="1"/>
</dbReference>
<dbReference type="Pfam" id="PF22749">
    <property type="entry name" value="Arb2"/>
    <property type="match status" value="1"/>
</dbReference>
<dbReference type="SUPFAM" id="SSF69593">
    <property type="entry name" value="Glycerol-3-phosphate (1)-acyltransferase"/>
    <property type="match status" value="1"/>
</dbReference>
<keyword evidence="3" id="KW-0808">Transferase</keyword>
<dbReference type="GO" id="GO:0031048">
    <property type="term" value="P:regulatory ncRNA-mediated heterochromatin formation"/>
    <property type="evidence" value="ECO:0007669"/>
    <property type="project" value="TreeGrafter"/>
</dbReference>
<feature type="compositionally biased region" description="Polar residues" evidence="7">
    <location>
        <begin position="405"/>
        <end position="420"/>
    </location>
</feature>
<dbReference type="InterPro" id="IPR002123">
    <property type="entry name" value="Plipid/glycerol_acylTrfase"/>
</dbReference>
<comment type="caution">
    <text evidence="9">The sequence shown here is derived from an EMBL/GenBank/DDBJ whole genome shotgun (WGS) entry which is preliminary data.</text>
</comment>
<dbReference type="InterPro" id="IPR053858">
    <property type="entry name" value="Arb2_dom"/>
</dbReference>
<dbReference type="AlphaFoldDB" id="A0A9N9AB76"/>
<evidence type="ECO:0000256" key="3">
    <source>
        <dbReference type="ARBA" id="ARBA00022679"/>
    </source>
</evidence>
<evidence type="ECO:0000313" key="9">
    <source>
        <dbReference type="EMBL" id="CAG8525870.1"/>
    </source>
</evidence>
<dbReference type="PRINTS" id="PR00979">
    <property type="entry name" value="TAFAZZIN"/>
</dbReference>
<feature type="region of interest" description="Disordered" evidence="7">
    <location>
        <begin position="305"/>
        <end position="472"/>
    </location>
</feature>
<dbReference type="EMBL" id="CAJVPL010000742">
    <property type="protein sequence ID" value="CAG8525870.1"/>
    <property type="molecule type" value="Genomic_DNA"/>
</dbReference>
<feature type="compositionally biased region" description="Low complexity" evidence="7">
    <location>
        <begin position="521"/>
        <end position="530"/>
    </location>
</feature>
<keyword evidence="10" id="KW-1185">Reference proteome</keyword>
<feature type="compositionally biased region" description="Acidic residues" evidence="7">
    <location>
        <begin position="370"/>
        <end position="380"/>
    </location>
</feature>
<keyword evidence="6" id="KW-0012">Acyltransferase</keyword>
<keyword evidence="4" id="KW-0443">Lipid metabolism</keyword>
<dbReference type="GO" id="GO:0035197">
    <property type="term" value="F:siRNA binding"/>
    <property type="evidence" value="ECO:0007669"/>
    <property type="project" value="TreeGrafter"/>
</dbReference>
<feature type="compositionally biased region" description="Basic and acidic residues" evidence="7">
    <location>
        <begin position="359"/>
        <end position="369"/>
    </location>
</feature>
<feature type="region of interest" description="Disordered" evidence="7">
    <location>
        <begin position="502"/>
        <end position="530"/>
    </location>
</feature>
<feature type="domain" description="Phospholipid/glycerol acyltransferase" evidence="8">
    <location>
        <begin position="615"/>
        <end position="741"/>
    </location>
</feature>
<evidence type="ECO:0000256" key="6">
    <source>
        <dbReference type="ARBA" id="ARBA00023315"/>
    </source>
</evidence>
<accession>A0A9N9AB76</accession>
<evidence type="ECO:0000256" key="4">
    <source>
        <dbReference type="ARBA" id="ARBA00023098"/>
    </source>
</evidence>
<gene>
    <name evidence="9" type="ORF">AGERDE_LOCUS5473</name>
</gene>
<protein>
    <submittedName>
        <fullName evidence="9">434_t:CDS:1</fullName>
    </submittedName>
</protein>
<comment type="subcellular location">
    <subcellularLocation>
        <location evidence="1">Membrane</location>
    </subcellularLocation>
</comment>
<dbReference type="OrthoDB" id="193467at2759"/>
<evidence type="ECO:0000256" key="7">
    <source>
        <dbReference type="SAM" id="MobiDB-lite"/>
    </source>
</evidence>
<reference evidence="9" key="1">
    <citation type="submission" date="2021-06" db="EMBL/GenBank/DDBJ databases">
        <authorList>
            <person name="Kallberg Y."/>
            <person name="Tangrot J."/>
            <person name="Rosling A."/>
        </authorList>
    </citation>
    <scope>NUCLEOTIDE SEQUENCE</scope>
    <source>
        <strain evidence="9">MT106</strain>
    </source>
</reference>
<dbReference type="PANTHER" id="PTHR21357:SF4">
    <property type="entry name" value="FAM172 FAMILY PROTEIN HOMOLOG CG10038"/>
    <property type="match status" value="1"/>
</dbReference>
<evidence type="ECO:0000313" key="10">
    <source>
        <dbReference type="Proteomes" id="UP000789831"/>
    </source>
</evidence>
<evidence type="ECO:0000256" key="1">
    <source>
        <dbReference type="ARBA" id="ARBA00004370"/>
    </source>
</evidence>
<keyword evidence="5" id="KW-0472">Membrane</keyword>
<dbReference type="SMART" id="SM00563">
    <property type="entry name" value="PlsC"/>
    <property type="match status" value="1"/>
</dbReference>
<dbReference type="InterPro" id="IPR000872">
    <property type="entry name" value="Tafazzin"/>
</dbReference>
<dbReference type="Proteomes" id="UP000789831">
    <property type="component" value="Unassembled WGS sequence"/>
</dbReference>
<dbReference type="GO" id="GO:0006644">
    <property type="term" value="P:phospholipid metabolic process"/>
    <property type="evidence" value="ECO:0007669"/>
    <property type="project" value="InterPro"/>
</dbReference>
<sequence length="822" mass="92701">MLKKLFSGFPNNSEPQFPKTIEGFGYKFNENGELRNIETNERFVFRVKPDDYHYNQGHYEALGEAIGEYVEDLLVSQFRLKRQEIPLNDEQPKSRIYVSEDYNENSTLLLLMQGSGVVRAGQWARQVIINDSLELGTMFPYIIKAQELGWGILIFNPNENFGDVIRDGEVDRRPIPGSETPQQHTLYVSAKAEKVLMVAHSFGGISTTALLDEKNEEFKSRVKVVAFTDSVHSAGMVPRHSQKWFKENTCNWIKSDRPFDTPIKEAYRYFGCKCFSAGHVKHEFTSGMAIESVFEFLKWGLEKGENNKTVNGDRGSGKFDADAASDNNELKSDDEEEAKKKKKDKKDNTETEDPMEEETEKKNDKKDNTETEDPMEEDAETKEKNKKDNTETEDPMEEDGDLSPTDKSLTISGNEVSNSIVDGGAAPESTAKQAEVSLTTESSSSSLLETNTNGEETKNHKNPEAPTKLQNENVNDITNEEDSNINSLMESSAVDLKEITKDDETPSSFKQSSSPQPPKPYNINSSNYNNFYNNPNNSSLKSVIVPPPYKADSAGKMILEPRFGGLLWNLTSRLCMMSCSLIAKFFLRFCTKSTTVYNKEPFVRVLMDPNRTRPILTVANHQSTVDDPLLWGSLPFCTTKSTRTVRWTLGAQEICFTSNFLSHFFALGQVVPTVRGAGIYQPAMNFALDKLNEKEGNWVHIFPEGKINQTSALIPFRWGVGRLMMEAKNPPIVVPLWHKGLEEIMPEDRDNPFVPILWQKVAIAFGEPIDLKDILAEFHEGKAEEVATRIKISDVIFGALNDLKKKAEALEAGKDIHHIPYY</sequence>
<evidence type="ECO:0000256" key="2">
    <source>
        <dbReference type="ARBA" id="ARBA00010524"/>
    </source>
</evidence>
<dbReference type="CDD" id="cd07989">
    <property type="entry name" value="LPLAT_AGPAT-like"/>
    <property type="match status" value="1"/>
</dbReference>
<dbReference type="GO" id="GO:0016020">
    <property type="term" value="C:membrane"/>
    <property type="evidence" value="ECO:0007669"/>
    <property type="project" value="UniProtKB-SubCell"/>
</dbReference>
<organism evidence="9 10">
    <name type="scientific">Ambispora gerdemannii</name>
    <dbReference type="NCBI Taxonomy" id="144530"/>
    <lineage>
        <taxon>Eukaryota</taxon>
        <taxon>Fungi</taxon>
        <taxon>Fungi incertae sedis</taxon>
        <taxon>Mucoromycota</taxon>
        <taxon>Glomeromycotina</taxon>
        <taxon>Glomeromycetes</taxon>
        <taxon>Archaeosporales</taxon>
        <taxon>Ambisporaceae</taxon>
        <taxon>Ambispora</taxon>
    </lineage>
</organism>
<evidence type="ECO:0000259" key="8">
    <source>
        <dbReference type="SMART" id="SM00563"/>
    </source>
</evidence>
<feature type="compositionally biased region" description="Basic and acidic residues" evidence="7">
    <location>
        <begin position="381"/>
        <end position="390"/>
    </location>
</feature>
<dbReference type="GO" id="GO:0005634">
    <property type="term" value="C:nucleus"/>
    <property type="evidence" value="ECO:0007669"/>
    <property type="project" value="TreeGrafter"/>
</dbReference>
<dbReference type="GO" id="GO:0016746">
    <property type="term" value="F:acyltransferase activity"/>
    <property type="evidence" value="ECO:0007669"/>
    <property type="project" value="UniProtKB-KW"/>
</dbReference>
<evidence type="ECO:0000256" key="5">
    <source>
        <dbReference type="ARBA" id="ARBA00023136"/>
    </source>
</evidence>
<comment type="similarity">
    <text evidence="2">Belongs to the taffazin family.</text>
</comment>
<name>A0A9N9AB76_9GLOM</name>
<proteinExistence type="inferred from homology"/>
<dbReference type="PANTHER" id="PTHR21357">
    <property type="entry name" value="FAM172 FAMILY PROTEIN HOMOLOG CG10038"/>
    <property type="match status" value="1"/>
</dbReference>
<dbReference type="InterPro" id="IPR048263">
    <property type="entry name" value="Arb2"/>
</dbReference>